<evidence type="ECO:0000259" key="2">
    <source>
        <dbReference type="PROSITE" id="PS50994"/>
    </source>
</evidence>
<keyword evidence="4" id="KW-1185">Reference proteome</keyword>
<dbReference type="InterPro" id="IPR055326">
    <property type="entry name" value="MINIYO"/>
</dbReference>
<dbReference type="Pfam" id="PF25766">
    <property type="entry name" value="TPR_RPAP1"/>
    <property type="match status" value="1"/>
</dbReference>
<dbReference type="InterPro" id="IPR036397">
    <property type="entry name" value="RNaseH_sf"/>
</dbReference>
<sequence length="1372" mass="153930">MKFDLPLLNYDTRFSLWQVKMRGILAQTHDYDEALDSFGKRKAEWTPEEIRKDQKALALIQLHLHNDILQECLKEKTAAELWLKLESIYMSKDLTSKMQMKMKLFTLKMKEDDSVMSHIAEFKKIVADLVSMEYANFRDTILLSRDELTLKEVYEALRSREKMRGMVRNDDVVLQGRCFACERRIEKDPPMMAMMVERTTKGEAVQSPSRMKGDVVRMGDDNPCDIVGIGSVQIKTDDGMTRTLKNVRYIPGMSRNLISLSTLDAEGYKYSGSDGVLKVSKGSLVCLKGDLNSAKLYVLRGCTLPGSDSAVAAVTNDEPSKTNLWHMRLGHMSHHGMAELMKRNLLDGCTSSKIKFCEHCIFGKHKRVHFNTSVHTTKGTLDYVHADLWGPSRKSSLGGARYMLTIIDDYSRRVWPYFLKQKDDTFAAFKNWKVMIERQTERKVKLLRTDNGGEFCSREFNDYCKSEGIVRHHTIPHTPQQNGVAERMNRTIMSKARCMLSNARMSKRFWAEAANTACYLINRSPSIPLNKRTPIEVWSGTPADYSQLKVFGCTAYAHVDNGKLEPRAVKCLFLGYSSGVKGYKLWNPKTGKTFMSRSVVFNESVMFPDSLPSDHVPEKELQRMRMQVEHVDDDTGVQVEPVDEHGDHDNDVAEDDAHDDVQQTPPILQLEEDLPIAQRKSKRTIAPPKRLIEECNLSYYALSCAEQVENVHEPATYKEAIRCGMLNSILERISLDVTPEDKSYSLPWIPDFVPKIGLGIISNGFFSCSGTVAVRNAEHQSFCCASLVQGLCYMRCHGNVDVSLSSISCLQRLVQLSWSVDRVIHGAKKSCSECFNESGTGVAGKLLGEGISSLWHNDLLHLLTSLLPMISSQWSISQNIEMFGRGGPAPGVGFGWGACGGGFWSLKCLLAQLDSQLVVELIKCFSSVPGSPVILDEGVKSDNVTNTIVTASNWISSSLGLSLIAGPGQIYMLEKAFDMIFEPSILKYLKSSIHKFTSDMELLKPFEWGINDDEYLLFSSVLNSHFRSRWLAVKKKHSDKYAGNNSSTKISKTPETLETIQEETELTEAVNQPCNTLVVEWAHQRLPLPIQWILSAVCCIDDPKGTLSTSANYILDVSRAGLIFLLGIVWPASDRLCQKFCKSNSVEEVKGVAVATSEEAMEISCLEILRFQEKIHGSYTTFVESLVDQFAAVSYGDFVFGQQVAIYLHRKVEPAVRLAAWNALSNAYVLELLPPLDKCIGNAQGYLEPLEDDENFLESYAKSWTSGVLDKASQRDSMAFTLAKHHLSGFVFQSSDSGKTLGNKLVKSLIRCYAQKRHHEAMLKSFVLQGIAQDSKSSGNELDRRFEILKDACEMNSSLLGEVQRLKASLGQ</sequence>
<dbReference type="InterPro" id="IPR001584">
    <property type="entry name" value="Integrase_cat-core"/>
</dbReference>
<dbReference type="Pfam" id="PF13976">
    <property type="entry name" value="gag_pre-integrs"/>
    <property type="match status" value="1"/>
</dbReference>
<dbReference type="PANTHER" id="PTHR47605:SF2">
    <property type="entry name" value="TRANSCRIPTIONAL ELONGATION REGULATOR MINIYO"/>
    <property type="match status" value="1"/>
</dbReference>
<feature type="domain" description="Integrase catalytic" evidence="2">
    <location>
        <begin position="374"/>
        <end position="542"/>
    </location>
</feature>
<dbReference type="InterPro" id="IPR025724">
    <property type="entry name" value="GAG-pre-integrase_dom"/>
</dbReference>
<dbReference type="InterPro" id="IPR012337">
    <property type="entry name" value="RNaseH-like_sf"/>
</dbReference>
<dbReference type="Pfam" id="PF00665">
    <property type="entry name" value="rve"/>
    <property type="match status" value="1"/>
</dbReference>
<organism evidence="3 4">
    <name type="scientific">Miscanthus lutarioriparius</name>
    <dbReference type="NCBI Taxonomy" id="422564"/>
    <lineage>
        <taxon>Eukaryota</taxon>
        <taxon>Viridiplantae</taxon>
        <taxon>Streptophyta</taxon>
        <taxon>Embryophyta</taxon>
        <taxon>Tracheophyta</taxon>
        <taxon>Spermatophyta</taxon>
        <taxon>Magnoliopsida</taxon>
        <taxon>Liliopsida</taxon>
        <taxon>Poales</taxon>
        <taxon>Poaceae</taxon>
        <taxon>PACMAD clade</taxon>
        <taxon>Panicoideae</taxon>
        <taxon>Andropogonodae</taxon>
        <taxon>Andropogoneae</taxon>
        <taxon>Saccharinae</taxon>
        <taxon>Miscanthus</taxon>
    </lineage>
</organism>
<dbReference type="Pfam" id="PF14223">
    <property type="entry name" value="Retrotran_gag_2"/>
    <property type="match status" value="1"/>
</dbReference>
<reference evidence="3" key="1">
    <citation type="submission" date="2020-10" db="EMBL/GenBank/DDBJ databases">
        <authorList>
            <person name="Han B."/>
            <person name="Lu T."/>
            <person name="Zhao Q."/>
            <person name="Huang X."/>
            <person name="Zhao Y."/>
        </authorList>
    </citation>
    <scope>NUCLEOTIDE SEQUENCE</scope>
</reference>
<dbReference type="GO" id="GO:0015074">
    <property type="term" value="P:DNA integration"/>
    <property type="evidence" value="ECO:0007669"/>
    <property type="project" value="InterPro"/>
</dbReference>
<dbReference type="Pfam" id="PF22936">
    <property type="entry name" value="Pol_BBD"/>
    <property type="match status" value="1"/>
</dbReference>
<dbReference type="PANTHER" id="PTHR47605">
    <property type="entry name" value="TRANSCRIPTIONAL ELONGATION REGULATOR MINIYO"/>
    <property type="match status" value="1"/>
</dbReference>
<name>A0A811S0T4_9POAL</name>
<feature type="compositionally biased region" description="Basic and acidic residues" evidence="1">
    <location>
        <begin position="642"/>
        <end position="651"/>
    </location>
</feature>
<dbReference type="SUPFAM" id="SSF53098">
    <property type="entry name" value="Ribonuclease H-like"/>
    <property type="match status" value="1"/>
</dbReference>
<dbReference type="PROSITE" id="PS50994">
    <property type="entry name" value="INTEGRASE"/>
    <property type="match status" value="1"/>
</dbReference>
<evidence type="ECO:0000313" key="4">
    <source>
        <dbReference type="Proteomes" id="UP000604825"/>
    </source>
</evidence>
<dbReference type="InterPro" id="IPR057670">
    <property type="entry name" value="SH3_retrovirus"/>
</dbReference>
<dbReference type="Proteomes" id="UP000604825">
    <property type="component" value="Unassembled WGS sequence"/>
</dbReference>
<dbReference type="EMBL" id="CAJGYO010000017">
    <property type="protein sequence ID" value="CAD6334673.1"/>
    <property type="molecule type" value="Genomic_DNA"/>
</dbReference>
<proteinExistence type="predicted"/>
<accession>A0A811S0T4</accession>
<evidence type="ECO:0000256" key="1">
    <source>
        <dbReference type="SAM" id="MobiDB-lite"/>
    </source>
</evidence>
<dbReference type="InterPro" id="IPR057989">
    <property type="entry name" value="TPR_RPAP1/MINIYO-like"/>
</dbReference>
<protein>
    <recommendedName>
        <fullName evidence="2">Integrase catalytic domain-containing protein</fullName>
    </recommendedName>
</protein>
<dbReference type="Pfam" id="PF25597">
    <property type="entry name" value="SH3_retrovirus"/>
    <property type="match status" value="1"/>
</dbReference>
<gene>
    <name evidence="3" type="ORF">NCGR_LOCUS58771</name>
</gene>
<dbReference type="GO" id="GO:0003676">
    <property type="term" value="F:nucleic acid binding"/>
    <property type="evidence" value="ECO:0007669"/>
    <property type="project" value="InterPro"/>
</dbReference>
<comment type="caution">
    <text evidence="3">The sequence shown here is derived from an EMBL/GenBank/DDBJ whole genome shotgun (WGS) entry which is preliminary data.</text>
</comment>
<dbReference type="OrthoDB" id="348201at2759"/>
<dbReference type="Gene3D" id="3.30.420.10">
    <property type="entry name" value="Ribonuclease H-like superfamily/Ribonuclease H"/>
    <property type="match status" value="1"/>
</dbReference>
<feature type="region of interest" description="Disordered" evidence="1">
    <location>
        <begin position="639"/>
        <end position="659"/>
    </location>
</feature>
<dbReference type="InterPro" id="IPR054722">
    <property type="entry name" value="PolX-like_BBD"/>
</dbReference>
<evidence type="ECO:0000313" key="3">
    <source>
        <dbReference type="EMBL" id="CAD6334673.1"/>
    </source>
</evidence>